<organism evidence="1 2">
    <name type="scientific">Eragrostis curvula</name>
    <name type="common">weeping love grass</name>
    <dbReference type="NCBI Taxonomy" id="38414"/>
    <lineage>
        <taxon>Eukaryota</taxon>
        <taxon>Viridiplantae</taxon>
        <taxon>Streptophyta</taxon>
        <taxon>Embryophyta</taxon>
        <taxon>Tracheophyta</taxon>
        <taxon>Spermatophyta</taxon>
        <taxon>Magnoliopsida</taxon>
        <taxon>Liliopsida</taxon>
        <taxon>Poales</taxon>
        <taxon>Poaceae</taxon>
        <taxon>PACMAD clade</taxon>
        <taxon>Chloridoideae</taxon>
        <taxon>Eragrostideae</taxon>
        <taxon>Eragrostidinae</taxon>
        <taxon>Eragrostis</taxon>
    </lineage>
</organism>
<dbReference type="AlphaFoldDB" id="A0A5J9UDB7"/>
<gene>
    <name evidence="1" type="ORF">EJB05_30735</name>
</gene>
<name>A0A5J9UDB7_9POAL</name>
<comment type="caution">
    <text evidence="1">The sequence shown here is derived from an EMBL/GenBank/DDBJ whole genome shotgun (WGS) entry which is preliminary data.</text>
</comment>
<protein>
    <submittedName>
        <fullName evidence="1">Uncharacterized protein</fullName>
    </submittedName>
</protein>
<proteinExistence type="predicted"/>
<dbReference type="EMBL" id="RWGY01000026">
    <property type="protein sequence ID" value="TVU21118.1"/>
    <property type="molecule type" value="Genomic_DNA"/>
</dbReference>
<evidence type="ECO:0000313" key="2">
    <source>
        <dbReference type="Proteomes" id="UP000324897"/>
    </source>
</evidence>
<keyword evidence="2" id="KW-1185">Reference proteome</keyword>
<feature type="non-terminal residue" evidence="1">
    <location>
        <position position="1"/>
    </location>
</feature>
<sequence>MRASHATLITSIGALHLDSEALEETKVPRCILKHDPLMELVTTNMLGILAVHELKTSFNVPIEDLFHGGRCYHSYISSWRIHSVASSRPRGRGLAKPRPMVVPRADGLYFYVGAVRFGGFARFSLHTAASHARAMLIIDRLAVMVLQTKRDSEHWHDHRVGARWTSRDGERDDADLADLALC</sequence>
<reference evidence="1 2" key="1">
    <citation type="journal article" date="2019" name="Sci. Rep.">
        <title>A high-quality genome of Eragrostis curvula grass provides insights into Poaceae evolution and supports new strategies to enhance forage quality.</title>
        <authorList>
            <person name="Carballo J."/>
            <person name="Santos B.A.C.M."/>
            <person name="Zappacosta D."/>
            <person name="Garbus I."/>
            <person name="Selva J.P."/>
            <person name="Gallo C.A."/>
            <person name="Diaz A."/>
            <person name="Albertini E."/>
            <person name="Caccamo M."/>
            <person name="Echenique V."/>
        </authorList>
    </citation>
    <scope>NUCLEOTIDE SEQUENCE [LARGE SCALE GENOMIC DNA]</scope>
    <source>
        <strain evidence="2">cv. Victoria</strain>
        <tissue evidence="1">Leaf</tissue>
    </source>
</reference>
<dbReference type="Proteomes" id="UP000324897">
    <property type="component" value="Unassembled WGS sequence"/>
</dbReference>
<dbReference type="Gramene" id="TVU21118">
    <property type="protein sequence ID" value="TVU21118"/>
    <property type="gene ID" value="EJB05_30735"/>
</dbReference>
<accession>A0A5J9UDB7</accession>
<evidence type="ECO:0000313" key="1">
    <source>
        <dbReference type="EMBL" id="TVU21118.1"/>
    </source>
</evidence>